<gene>
    <name evidence="2" type="primary">AVEN_207797_1</name>
    <name evidence="2" type="ORF">NPIL_15411</name>
</gene>
<organism evidence="2 3">
    <name type="scientific">Nephila pilipes</name>
    <name type="common">Giant wood spider</name>
    <name type="synonym">Nephila maculata</name>
    <dbReference type="NCBI Taxonomy" id="299642"/>
    <lineage>
        <taxon>Eukaryota</taxon>
        <taxon>Metazoa</taxon>
        <taxon>Ecdysozoa</taxon>
        <taxon>Arthropoda</taxon>
        <taxon>Chelicerata</taxon>
        <taxon>Arachnida</taxon>
        <taxon>Araneae</taxon>
        <taxon>Araneomorphae</taxon>
        <taxon>Entelegynae</taxon>
        <taxon>Araneoidea</taxon>
        <taxon>Nephilidae</taxon>
        <taxon>Nephila</taxon>
    </lineage>
</organism>
<proteinExistence type="predicted"/>
<evidence type="ECO:0000256" key="1">
    <source>
        <dbReference type="SAM" id="Phobius"/>
    </source>
</evidence>
<protein>
    <submittedName>
        <fullName evidence="2">Uncharacterized protein</fullName>
    </submittedName>
</protein>
<evidence type="ECO:0000313" key="2">
    <source>
        <dbReference type="EMBL" id="GFT90959.1"/>
    </source>
</evidence>
<keyword evidence="1" id="KW-1133">Transmembrane helix</keyword>
<dbReference type="Proteomes" id="UP000887013">
    <property type="component" value="Unassembled WGS sequence"/>
</dbReference>
<evidence type="ECO:0000313" key="3">
    <source>
        <dbReference type="Proteomes" id="UP000887013"/>
    </source>
</evidence>
<keyword evidence="3" id="KW-1185">Reference proteome</keyword>
<name>A0A8X6PV65_NEPPI</name>
<feature type="transmembrane region" description="Helical" evidence="1">
    <location>
        <begin position="31"/>
        <end position="53"/>
    </location>
</feature>
<keyword evidence="1" id="KW-0812">Transmembrane</keyword>
<dbReference type="EMBL" id="BMAW01074179">
    <property type="protein sequence ID" value="GFT90959.1"/>
    <property type="molecule type" value="Genomic_DNA"/>
</dbReference>
<dbReference type="OrthoDB" id="6420351at2759"/>
<sequence>MTSKCNGVLCAMDLQELYVWRQYIMSLLNDLFGLNKPICVARGSLFFLLLWFLAVHEGVHVLVSLALAYTAFYFVGGKEHTMVMYRTFPRDLR</sequence>
<feature type="transmembrane region" description="Helical" evidence="1">
    <location>
        <begin position="59"/>
        <end position="76"/>
    </location>
</feature>
<keyword evidence="1" id="KW-0472">Membrane</keyword>
<accession>A0A8X6PV65</accession>
<reference evidence="2" key="1">
    <citation type="submission" date="2020-08" db="EMBL/GenBank/DDBJ databases">
        <title>Multicomponent nature underlies the extraordinary mechanical properties of spider dragline silk.</title>
        <authorList>
            <person name="Kono N."/>
            <person name="Nakamura H."/>
            <person name="Mori M."/>
            <person name="Yoshida Y."/>
            <person name="Ohtoshi R."/>
            <person name="Malay A.D."/>
            <person name="Moran D.A.P."/>
            <person name="Tomita M."/>
            <person name="Numata K."/>
            <person name="Arakawa K."/>
        </authorList>
    </citation>
    <scope>NUCLEOTIDE SEQUENCE</scope>
</reference>
<dbReference type="AlphaFoldDB" id="A0A8X6PV65"/>
<comment type="caution">
    <text evidence="2">The sequence shown here is derived from an EMBL/GenBank/DDBJ whole genome shotgun (WGS) entry which is preliminary data.</text>
</comment>